<dbReference type="SUPFAM" id="SSF47413">
    <property type="entry name" value="lambda repressor-like DNA-binding domains"/>
    <property type="match status" value="1"/>
</dbReference>
<evidence type="ECO:0000313" key="2">
    <source>
        <dbReference type="EMBL" id="POR51078.1"/>
    </source>
</evidence>
<dbReference type="Proteomes" id="UP000237381">
    <property type="component" value="Unassembled WGS sequence"/>
</dbReference>
<gene>
    <name evidence="2" type="ORF">B0G62_107105</name>
</gene>
<feature type="region of interest" description="Disordered" evidence="1">
    <location>
        <begin position="230"/>
        <end position="281"/>
    </location>
</feature>
<keyword evidence="3" id="KW-1185">Reference proteome</keyword>
<dbReference type="CDD" id="cd00093">
    <property type="entry name" value="HTH_XRE"/>
    <property type="match status" value="1"/>
</dbReference>
<organism evidence="2 3">
    <name type="scientific">Paraburkholderia eburnea</name>
    <dbReference type="NCBI Taxonomy" id="1189126"/>
    <lineage>
        <taxon>Bacteria</taxon>
        <taxon>Pseudomonadati</taxon>
        <taxon>Pseudomonadota</taxon>
        <taxon>Betaproteobacteria</taxon>
        <taxon>Burkholderiales</taxon>
        <taxon>Burkholderiaceae</taxon>
        <taxon>Paraburkholderia</taxon>
    </lineage>
</organism>
<sequence length="360" mass="39316">MIALSAVSAKIKEAIEGENSFRAYELAEAACHEVMKWGFGERRRAYAANMRWAKQQEQALPHVLRMGREALAGDNPDIEAFGGGESGHTLSPRMNAGWTKYYALALPNHIIYDGRVGAALGFLVQRYLASLPRFAGVPEKLQFLWANGDGGGTLRDPSTGGQQFGKLYGGRYGSRSWARVNVWANWILSAARDKAGAEWCAGPDGLRRLEAALFMLGYDFHRVRDSHSDRGADALHRRRRSTSESRITAVRSGVPQEKSQLHTETSQGGRSSPAASAQTRLPDVTAPDFRSALQEARLAAGLTYSALARLVGIHTVMPSRYENATHSNATLPSKEIWQKLNAVLFPPGINSARLDGPNAS</sequence>
<dbReference type="InterPro" id="IPR010982">
    <property type="entry name" value="Lambda_DNA-bd_dom_sf"/>
</dbReference>
<accession>A0A2S4M8K7</accession>
<dbReference type="AlphaFoldDB" id="A0A2S4M8K7"/>
<comment type="caution">
    <text evidence="2">The sequence shown here is derived from an EMBL/GenBank/DDBJ whole genome shotgun (WGS) entry which is preliminary data.</text>
</comment>
<feature type="compositionally biased region" description="Polar residues" evidence="1">
    <location>
        <begin position="262"/>
        <end position="279"/>
    </location>
</feature>
<evidence type="ECO:0008006" key="4">
    <source>
        <dbReference type="Google" id="ProtNLM"/>
    </source>
</evidence>
<proteinExistence type="predicted"/>
<reference evidence="2 3" key="1">
    <citation type="submission" date="2018-01" db="EMBL/GenBank/DDBJ databases">
        <title>Genomic Encyclopedia of Type Strains, Phase III (KMG-III): the genomes of soil and plant-associated and newly described type strains.</title>
        <authorList>
            <person name="Whitman W."/>
        </authorList>
    </citation>
    <scope>NUCLEOTIDE SEQUENCE [LARGE SCALE GENOMIC DNA]</scope>
    <source>
        <strain evidence="2 3">JCM 18070</strain>
    </source>
</reference>
<name>A0A2S4M8K7_9BURK</name>
<dbReference type="EMBL" id="PQGA01000007">
    <property type="protein sequence ID" value="POR51078.1"/>
    <property type="molecule type" value="Genomic_DNA"/>
</dbReference>
<evidence type="ECO:0000256" key="1">
    <source>
        <dbReference type="SAM" id="MobiDB-lite"/>
    </source>
</evidence>
<dbReference type="GO" id="GO:0003677">
    <property type="term" value="F:DNA binding"/>
    <property type="evidence" value="ECO:0007669"/>
    <property type="project" value="InterPro"/>
</dbReference>
<dbReference type="InterPro" id="IPR001387">
    <property type="entry name" value="Cro/C1-type_HTH"/>
</dbReference>
<evidence type="ECO:0000313" key="3">
    <source>
        <dbReference type="Proteomes" id="UP000237381"/>
    </source>
</evidence>
<protein>
    <recommendedName>
        <fullName evidence="4">Helix-turn-helix protein</fullName>
    </recommendedName>
</protein>